<name>A0A0Q3GZ47_BRADI</name>
<dbReference type="Gramene" id="KQK15765">
    <property type="protein sequence ID" value="KQK15765"/>
    <property type="gene ID" value="BRADI_1g24775v3"/>
</dbReference>
<dbReference type="AlphaFoldDB" id="A0A0Q3GZ47"/>
<organism evidence="2">
    <name type="scientific">Brachypodium distachyon</name>
    <name type="common">Purple false brome</name>
    <name type="synonym">Trachynia distachya</name>
    <dbReference type="NCBI Taxonomy" id="15368"/>
    <lineage>
        <taxon>Eukaryota</taxon>
        <taxon>Viridiplantae</taxon>
        <taxon>Streptophyta</taxon>
        <taxon>Embryophyta</taxon>
        <taxon>Tracheophyta</taxon>
        <taxon>Spermatophyta</taxon>
        <taxon>Magnoliopsida</taxon>
        <taxon>Liliopsida</taxon>
        <taxon>Poales</taxon>
        <taxon>Poaceae</taxon>
        <taxon>BOP clade</taxon>
        <taxon>Pooideae</taxon>
        <taxon>Stipodae</taxon>
        <taxon>Brachypodieae</taxon>
        <taxon>Brachypodium</taxon>
    </lineage>
</organism>
<dbReference type="EnsemblPlants" id="KQK15765">
    <property type="protein sequence ID" value="KQK15765"/>
    <property type="gene ID" value="BRADI_1g24775v3"/>
</dbReference>
<gene>
    <name evidence="3" type="primary">LOC106865776</name>
    <name evidence="2" type="ORF">BRADI_1g24775v3</name>
</gene>
<reference evidence="2" key="2">
    <citation type="submission" date="2017-06" db="EMBL/GenBank/DDBJ databases">
        <title>WGS assembly of Brachypodium distachyon.</title>
        <authorList>
            <consortium name="The International Brachypodium Initiative"/>
            <person name="Lucas S."/>
            <person name="Harmon-Smith M."/>
            <person name="Lail K."/>
            <person name="Tice H."/>
            <person name="Grimwood J."/>
            <person name="Bruce D."/>
            <person name="Barry K."/>
            <person name="Shu S."/>
            <person name="Lindquist E."/>
            <person name="Wang M."/>
            <person name="Pitluck S."/>
            <person name="Vogel J.P."/>
            <person name="Garvin D.F."/>
            <person name="Mockler T.C."/>
            <person name="Schmutz J."/>
            <person name="Rokhsar D."/>
            <person name="Bevan M.W."/>
        </authorList>
    </citation>
    <scope>NUCLEOTIDE SEQUENCE</scope>
    <source>
        <strain evidence="2">Bd21</strain>
    </source>
</reference>
<reference evidence="2 3" key="1">
    <citation type="journal article" date="2010" name="Nature">
        <title>Genome sequencing and analysis of the model grass Brachypodium distachyon.</title>
        <authorList>
            <consortium name="International Brachypodium Initiative"/>
        </authorList>
    </citation>
    <scope>NUCLEOTIDE SEQUENCE [LARGE SCALE GENOMIC DNA]</scope>
    <source>
        <strain evidence="2 3">Bd21</strain>
    </source>
</reference>
<reference evidence="3" key="3">
    <citation type="submission" date="2018-08" db="UniProtKB">
        <authorList>
            <consortium name="EnsemblPlants"/>
        </authorList>
    </citation>
    <scope>IDENTIFICATION</scope>
    <source>
        <strain evidence="3">cv. Bd21</strain>
    </source>
</reference>
<proteinExistence type="predicted"/>
<sequence length="111" mass="11631">MAGADESFPNGDESSGGWRNGETHMASGEADSWFPMANPEDFDIFGSSVCNGDSQRNFVEGVVDDPVDELSKEPDGGSGLCGEGGKSADTRLKVLILQQLCLMVGLKSTAV</sequence>
<dbReference type="ExpressionAtlas" id="A0A0Q3GZ47">
    <property type="expression patterns" value="baseline"/>
</dbReference>
<accession>A0A0Q3GZ47</accession>
<feature type="region of interest" description="Disordered" evidence="1">
    <location>
        <begin position="1"/>
        <end position="33"/>
    </location>
</feature>
<protein>
    <submittedName>
        <fullName evidence="2 3">Uncharacterized protein</fullName>
    </submittedName>
</protein>
<evidence type="ECO:0000313" key="4">
    <source>
        <dbReference type="Proteomes" id="UP000008810"/>
    </source>
</evidence>
<dbReference type="EMBL" id="CM000880">
    <property type="protein sequence ID" value="KQK15765.1"/>
    <property type="molecule type" value="Genomic_DNA"/>
</dbReference>
<keyword evidence="4" id="KW-1185">Reference proteome</keyword>
<dbReference type="Proteomes" id="UP000008810">
    <property type="component" value="Chromosome 1"/>
</dbReference>
<evidence type="ECO:0000256" key="1">
    <source>
        <dbReference type="SAM" id="MobiDB-lite"/>
    </source>
</evidence>
<evidence type="ECO:0000313" key="3">
    <source>
        <dbReference type="EnsemblPlants" id="KQK15765"/>
    </source>
</evidence>
<evidence type="ECO:0000313" key="2">
    <source>
        <dbReference type="EMBL" id="KQK15765.1"/>
    </source>
</evidence>